<evidence type="ECO:0000256" key="3">
    <source>
        <dbReference type="ARBA" id="ARBA00022723"/>
    </source>
</evidence>
<dbReference type="AlphaFoldDB" id="A0A846U8R0"/>
<feature type="binding site" evidence="4">
    <location>
        <position position="229"/>
    </location>
    <ligand>
        <name>a divalent metal cation</name>
        <dbReference type="ChEBI" id="CHEBI:60240"/>
        <label>1</label>
    </ligand>
</feature>
<feature type="binding site" evidence="4">
    <location>
        <position position="226"/>
    </location>
    <ligand>
        <name>a divalent metal cation</name>
        <dbReference type="ChEBI" id="CHEBI:60240"/>
        <label>1</label>
    </ligand>
</feature>
<dbReference type="Gene3D" id="3.40.1390.30">
    <property type="entry name" value="NIF3 (NGG1p interacting factor 3)-like"/>
    <property type="match status" value="2"/>
</dbReference>
<keyword evidence="3 4" id="KW-0479">Metal-binding</keyword>
<name>A0A846U8R0_9MOLU</name>
<evidence type="ECO:0000256" key="1">
    <source>
        <dbReference type="ARBA" id="ARBA00006964"/>
    </source>
</evidence>
<dbReference type="EMBL" id="JAAVVK010000001">
    <property type="protein sequence ID" value="NKE38263.1"/>
    <property type="molecule type" value="Genomic_DNA"/>
</dbReference>
<evidence type="ECO:0000256" key="2">
    <source>
        <dbReference type="ARBA" id="ARBA00022112"/>
    </source>
</evidence>
<dbReference type="InterPro" id="IPR002678">
    <property type="entry name" value="DUF34/NIF3"/>
</dbReference>
<dbReference type="SUPFAM" id="SSF102705">
    <property type="entry name" value="NIF3 (NGG1p interacting factor 3)-like"/>
    <property type="match status" value="1"/>
</dbReference>
<evidence type="ECO:0000256" key="4">
    <source>
        <dbReference type="PIRSR" id="PIRSR602678-1"/>
    </source>
</evidence>
<keyword evidence="6" id="KW-1185">Reference proteome</keyword>
<dbReference type="InterPro" id="IPR036069">
    <property type="entry name" value="DUF34/NIF3_sf"/>
</dbReference>
<comment type="caution">
    <text evidence="5">The sequence shown here is derived from an EMBL/GenBank/DDBJ whole genome shotgun (WGS) entry which is preliminary data.</text>
</comment>
<gene>
    <name evidence="5" type="ORF">HER12_00635</name>
</gene>
<dbReference type="Proteomes" id="UP000584587">
    <property type="component" value="Unassembled WGS sequence"/>
</dbReference>
<organism evidence="5 6">
    <name type="scientific">Spiroplasma platyhelix PALS-1</name>
    <dbReference type="NCBI Taxonomy" id="1276218"/>
    <lineage>
        <taxon>Bacteria</taxon>
        <taxon>Bacillati</taxon>
        <taxon>Mycoplasmatota</taxon>
        <taxon>Mollicutes</taxon>
        <taxon>Entomoplasmatales</taxon>
        <taxon>Spiroplasmataceae</taxon>
        <taxon>Spiroplasma</taxon>
    </lineage>
</organism>
<evidence type="ECO:0000313" key="5">
    <source>
        <dbReference type="EMBL" id="NKE38263.1"/>
    </source>
</evidence>
<sequence length="263" mass="30232">MKLSIIIEKLENAFPLEDAADWDFVGWQVRSKKKDNEISEILIALDVTESVIEEAIKNKIKLIIVHHPFIFAKSIATLANNKWKKELLRKLKANNINVYVLHTNFDKNRFGMNFLIAEQLKLAKIKYFDQEKLSVVGYYNNLSLAKVVANTKTYFDFDQVKVITKNLKAKINKVIVASGAAGDVVELLSKSDSTKNDISLVITGEVKWHQELEALDKNINVLVLGHNMEEKFVDFMSEFLVAKVFEQEKIKIQKYFFSKPIFC</sequence>
<dbReference type="PANTHER" id="PTHR13799">
    <property type="entry name" value="NGG1 INTERACTING FACTOR 3"/>
    <property type="match status" value="1"/>
</dbReference>
<feature type="binding site" evidence="4">
    <location>
        <position position="67"/>
    </location>
    <ligand>
        <name>a divalent metal cation</name>
        <dbReference type="ChEBI" id="CHEBI:60240"/>
        <label>1</label>
    </ligand>
</feature>
<dbReference type="NCBIfam" id="TIGR00486">
    <property type="entry name" value="YbgI_SA1388"/>
    <property type="match status" value="1"/>
</dbReference>
<evidence type="ECO:0000313" key="6">
    <source>
        <dbReference type="Proteomes" id="UP000584587"/>
    </source>
</evidence>
<dbReference type="RefSeq" id="WP_168104739.1">
    <property type="nucleotide sequence ID" value="NZ_CP051215.1"/>
</dbReference>
<feature type="binding site" evidence="4">
    <location>
        <position position="66"/>
    </location>
    <ligand>
        <name>a divalent metal cation</name>
        <dbReference type="ChEBI" id="CHEBI:60240"/>
        <label>1</label>
    </ligand>
</feature>
<proteinExistence type="inferred from homology"/>
<dbReference type="PANTHER" id="PTHR13799:SF14">
    <property type="entry name" value="GTP CYCLOHYDROLASE 1 TYPE 2 HOMOLOG"/>
    <property type="match status" value="1"/>
</dbReference>
<dbReference type="GO" id="GO:0005737">
    <property type="term" value="C:cytoplasm"/>
    <property type="evidence" value="ECO:0007669"/>
    <property type="project" value="TreeGrafter"/>
</dbReference>
<dbReference type="GO" id="GO:0046872">
    <property type="term" value="F:metal ion binding"/>
    <property type="evidence" value="ECO:0007669"/>
    <property type="project" value="UniProtKB-KW"/>
</dbReference>
<dbReference type="FunFam" id="3.40.1390.30:FF:000001">
    <property type="entry name" value="GTP cyclohydrolase 1 type 2"/>
    <property type="match status" value="1"/>
</dbReference>
<comment type="similarity">
    <text evidence="1">Belongs to the GTP cyclohydrolase I type 2/NIF3 family.</text>
</comment>
<dbReference type="Pfam" id="PF01784">
    <property type="entry name" value="DUF34_NIF3"/>
    <property type="match status" value="1"/>
</dbReference>
<accession>A0A846U8R0</accession>
<feature type="binding site" evidence="4">
    <location>
        <position position="106"/>
    </location>
    <ligand>
        <name>a divalent metal cation</name>
        <dbReference type="ChEBI" id="CHEBI:60240"/>
        <label>1</label>
    </ligand>
</feature>
<protein>
    <recommendedName>
        <fullName evidence="2">GTP cyclohydrolase 1 type 2 homolog</fullName>
    </recommendedName>
</protein>
<reference evidence="5 6" key="1">
    <citation type="submission" date="2020-04" db="EMBL/GenBank/DDBJ databases">
        <title>Complete genome sequence of Spiroplasma platyhelix ATCC 51748, an insect isolate.</title>
        <authorList>
            <person name="Green E.A."/>
            <person name="Klassen J.L."/>
        </authorList>
    </citation>
    <scope>NUCLEOTIDE SEQUENCE [LARGE SCALE GENOMIC DNA]</scope>
    <source>
        <strain evidence="5 6">PALS-1</strain>
    </source>
</reference>